<feature type="region of interest" description="Disordered" evidence="4">
    <location>
        <begin position="1"/>
        <end position="64"/>
    </location>
</feature>
<dbReference type="AlphaFoldDB" id="A0A2P5HV07"/>
<feature type="domain" description="RING-CH-type" evidence="6">
    <location>
        <begin position="61"/>
        <end position="152"/>
    </location>
</feature>
<evidence type="ECO:0000256" key="4">
    <source>
        <dbReference type="SAM" id="MobiDB-lite"/>
    </source>
</evidence>
<sequence length="334" mass="37189">MAESLNPTVPTPTWSFSNAAASSSRQLTPQAAQPDLASSSSEESAHGDSVQSSEEDPSQTRRRYPPRTCRICLDEVEPTFETPNLSTQYLGGKPRVRYVSDDPELGRLMRPCKCKGSQQHVHEGCLRAWRAASPSDRNLWQCPTCRYEYRLSSLRWSRWLNSGILRAFLTATIMAFALFLLGFVADPIINIWMDPAGAVVDVVRGGLDGFEDILEYYPDDEPDTWFVHFSKGLLSLGLVGLVKVFLGLGPLHWFNIRLGGTRRGRGRDRLENVSWLLVAVGVATFMGAVWKGVSAACARYLSQVSDDIIDVPEEKDEEDEGEDQGQQAESKKDQ</sequence>
<evidence type="ECO:0000259" key="6">
    <source>
        <dbReference type="PROSITE" id="PS51292"/>
    </source>
</evidence>
<evidence type="ECO:0000256" key="3">
    <source>
        <dbReference type="ARBA" id="ARBA00022833"/>
    </source>
</evidence>
<reference evidence="7" key="1">
    <citation type="submission" date="2017-09" db="EMBL/GenBank/DDBJ databases">
        <title>Polyketide synthases of a Diaporthe helianthi virulent isolate.</title>
        <authorList>
            <person name="Baroncelli R."/>
        </authorList>
    </citation>
    <scope>NUCLEOTIDE SEQUENCE [LARGE SCALE GENOMIC DNA]</scope>
    <source>
        <strain evidence="7">7/96</strain>
    </source>
</reference>
<dbReference type="InterPro" id="IPR013083">
    <property type="entry name" value="Znf_RING/FYVE/PHD"/>
</dbReference>
<keyword evidence="3" id="KW-0862">Zinc</keyword>
<evidence type="ECO:0000313" key="8">
    <source>
        <dbReference type="Proteomes" id="UP000094444"/>
    </source>
</evidence>
<keyword evidence="2" id="KW-0863">Zinc-finger</keyword>
<gene>
    <name evidence="7" type="ORF">DHEL01_v207541</name>
</gene>
<evidence type="ECO:0000256" key="2">
    <source>
        <dbReference type="ARBA" id="ARBA00022771"/>
    </source>
</evidence>
<name>A0A2P5HV07_DIAHE</name>
<evidence type="ECO:0000256" key="1">
    <source>
        <dbReference type="ARBA" id="ARBA00022723"/>
    </source>
</evidence>
<dbReference type="EMBL" id="MAVT02000688">
    <property type="protein sequence ID" value="POS74066.1"/>
    <property type="molecule type" value="Genomic_DNA"/>
</dbReference>
<dbReference type="PROSITE" id="PS51292">
    <property type="entry name" value="ZF_RING_CH"/>
    <property type="match status" value="1"/>
</dbReference>
<dbReference type="Gene3D" id="3.30.40.10">
    <property type="entry name" value="Zinc/RING finger domain, C3HC4 (zinc finger)"/>
    <property type="match status" value="1"/>
</dbReference>
<keyword evidence="8" id="KW-1185">Reference proteome</keyword>
<organism evidence="7 8">
    <name type="scientific">Diaporthe helianthi</name>
    <dbReference type="NCBI Taxonomy" id="158607"/>
    <lineage>
        <taxon>Eukaryota</taxon>
        <taxon>Fungi</taxon>
        <taxon>Dikarya</taxon>
        <taxon>Ascomycota</taxon>
        <taxon>Pezizomycotina</taxon>
        <taxon>Sordariomycetes</taxon>
        <taxon>Sordariomycetidae</taxon>
        <taxon>Diaporthales</taxon>
        <taxon>Diaporthaceae</taxon>
        <taxon>Diaporthe</taxon>
    </lineage>
</organism>
<comment type="caution">
    <text evidence="7">The sequence shown here is derived from an EMBL/GenBank/DDBJ whole genome shotgun (WGS) entry which is preliminary data.</text>
</comment>
<feature type="region of interest" description="Disordered" evidence="4">
    <location>
        <begin position="311"/>
        <end position="334"/>
    </location>
</feature>
<feature type="compositionally biased region" description="Polar residues" evidence="4">
    <location>
        <begin position="1"/>
        <end position="31"/>
    </location>
</feature>
<accession>A0A2P5HV07</accession>
<evidence type="ECO:0000256" key="5">
    <source>
        <dbReference type="SAM" id="Phobius"/>
    </source>
</evidence>
<dbReference type="GO" id="GO:0008270">
    <property type="term" value="F:zinc ion binding"/>
    <property type="evidence" value="ECO:0007669"/>
    <property type="project" value="UniProtKB-KW"/>
</dbReference>
<keyword evidence="5" id="KW-0472">Membrane</keyword>
<feature type="transmembrane region" description="Helical" evidence="5">
    <location>
        <begin position="233"/>
        <end position="254"/>
    </location>
</feature>
<keyword evidence="5" id="KW-1133">Transmembrane helix</keyword>
<feature type="compositionally biased region" description="Acidic residues" evidence="4">
    <location>
        <begin position="311"/>
        <end position="323"/>
    </location>
</feature>
<protein>
    <submittedName>
        <fullName evidence="7">RING finger domain-containing protein</fullName>
    </submittedName>
</protein>
<dbReference type="InParanoid" id="A0A2P5HV07"/>
<dbReference type="InterPro" id="IPR011016">
    <property type="entry name" value="Znf_RING-CH"/>
</dbReference>
<dbReference type="SUPFAM" id="SSF57850">
    <property type="entry name" value="RING/U-box"/>
    <property type="match status" value="1"/>
</dbReference>
<keyword evidence="5" id="KW-0812">Transmembrane</keyword>
<dbReference type="PANTHER" id="PTHR46347">
    <property type="entry name" value="RING/FYVE/PHD ZINC FINGER SUPERFAMILY PROTEIN"/>
    <property type="match status" value="1"/>
</dbReference>
<dbReference type="Pfam" id="PF12906">
    <property type="entry name" value="RINGv"/>
    <property type="match status" value="1"/>
</dbReference>
<keyword evidence="1" id="KW-0479">Metal-binding</keyword>
<dbReference type="STRING" id="158607.A0A2P5HV07"/>
<feature type="transmembrane region" description="Helical" evidence="5">
    <location>
        <begin position="275"/>
        <end position="293"/>
    </location>
</feature>
<dbReference type="Proteomes" id="UP000094444">
    <property type="component" value="Unassembled WGS sequence"/>
</dbReference>
<dbReference type="PANTHER" id="PTHR46347:SF1">
    <property type="entry name" value="RING_FYVE_PHD ZINC FINGER SUPERFAMILY PROTEIN"/>
    <property type="match status" value="1"/>
</dbReference>
<dbReference type="OrthoDB" id="264354at2759"/>
<dbReference type="CDD" id="cd16495">
    <property type="entry name" value="RING_CH-C4HC3_MARCH"/>
    <property type="match status" value="1"/>
</dbReference>
<evidence type="ECO:0000313" key="7">
    <source>
        <dbReference type="EMBL" id="POS74066.1"/>
    </source>
</evidence>
<proteinExistence type="predicted"/>
<dbReference type="SMART" id="SM00744">
    <property type="entry name" value="RINGv"/>
    <property type="match status" value="1"/>
</dbReference>
<feature type="transmembrane region" description="Helical" evidence="5">
    <location>
        <begin position="164"/>
        <end position="185"/>
    </location>
</feature>